<organism evidence="1 2">
    <name type="scientific">Ideonella dechloratans</name>
    <dbReference type="NCBI Taxonomy" id="36863"/>
    <lineage>
        <taxon>Bacteria</taxon>
        <taxon>Pseudomonadati</taxon>
        <taxon>Pseudomonadota</taxon>
        <taxon>Betaproteobacteria</taxon>
        <taxon>Burkholderiales</taxon>
        <taxon>Sphaerotilaceae</taxon>
        <taxon>Ideonella</taxon>
    </lineage>
</organism>
<accession>A0A643FFL9</accession>
<reference evidence="1 2" key="1">
    <citation type="submission" date="2019-09" db="EMBL/GenBank/DDBJ databases">
        <title>Draft genome sequences of 48 bacterial type strains from the CCUG.</title>
        <authorList>
            <person name="Tunovic T."/>
            <person name="Pineiro-Iglesias B."/>
            <person name="Unosson C."/>
            <person name="Inganas E."/>
            <person name="Ohlen M."/>
            <person name="Cardew S."/>
            <person name="Jensie-Markopoulos S."/>
            <person name="Salva-Serra F."/>
            <person name="Jaen-Luchoro D."/>
            <person name="Karlsson R."/>
            <person name="Svensson-Stadler L."/>
            <person name="Chun J."/>
            <person name="Moore E."/>
        </authorList>
    </citation>
    <scope>NUCLEOTIDE SEQUENCE [LARGE SCALE GENOMIC DNA]</scope>
    <source>
        <strain evidence="1 2">CCUG 30977</strain>
    </source>
</reference>
<keyword evidence="2" id="KW-1185">Reference proteome</keyword>
<sequence length="106" mass="11743">MSERVWVKTTLDGRPVEVINGWICLAGQPETDEIVVLEEHPNRQAILEAVPKATHMAGRLPLTLAEASVAQAALRRHHDRFDGTPLAVSERLRQAVWKKACAEGVE</sequence>
<gene>
    <name evidence="1" type="ORF">F7Q92_03870</name>
</gene>
<protein>
    <submittedName>
        <fullName evidence="1">Uncharacterized protein</fullName>
    </submittedName>
</protein>
<dbReference type="Proteomes" id="UP000430120">
    <property type="component" value="Unassembled WGS sequence"/>
</dbReference>
<proteinExistence type="predicted"/>
<evidence type="ECO:0000313" key="1">
    <source>
        <dbReference type="EMBL" id="KAB0584364.1"/>
    </source>
</evidence>
<dbReference type="AlphaFoldDB" id="A0A643FFL9"/>
<name>A0A643FFL9_IDEDE</name>
<evidence type="ECO:0000313" key="2">
    <source>
        <dbReference type="Proteomes" id="UP000430120"/>
    </source>
</evidence>
<dbReference type="RefSeq" id="WP_151122660.1">
    <property type="nucleotide sequence ID" value="NZ_CP088081.1"/>
</dbReference>
<dbReference type="OrthoDB" id="8563207at2"/>
<comment type="caution">
    <text evidence="1">The sequence shown here is derived from an EMBL/GenBank/DDBJ whole genome shotgun (WGS) entry which is preliminary data.</text>
</comment>
<dbReference type="EMBL" id="VZPB01000006">
    <property type="protein sequence ID" value="KAB0584364.1"/>
    <property type="molecule type" value="Genomic_DNA"/>
</dbReference>